<evidence type="ECO:0000259" key="6">
    <source>
        <dbReference type="Pfam" id="PF00933"/>
    </source>
</evidence>
<comment type="similarity">
    <text evidence="2">Belongs to the glycosyl hydrolase 3 family.</text>
</comment>
<accession>A0A855X2S1</accession>
<evidence type="ECO:0000313" key="7">
    <source>
        <dbReference type="EMBL" id="PWB68025.1"/>
    </source>
</evidence>
<dbReference type="PANTHER" id="PTHR30480:SF13">
    <property type="entry name" value="BETA-HEXOSAMINIDASE"/>
    <property type="match status" value="1"/>
</dbReference>
<dbReference type="Proteomes" id="UP000250918">
    <property type="component" value="Unassembled WGS sequence"/>
</dbReference>
<dbReference type="GO" id="GO:0004563">
    <property type="term" value="F:beta-N-acetylhexosaminidase activity"/>
    <property type="evidence" value="ECO:0007669"/>
    <property type="project" value="UniProtKB-EC"/>
</dbReference>
<evidence type="ECO:0000256" key="3">
    <source>
        <dbReference type="ARBA" id="ARBA00012663"/>
    </source>
</evidence>
<sequence length="332" mass="35831">MREVIKQIGQLFFVGFPGDAPSESFLKFVSEEEIGGVILFADNCPTHLAARQNIEVLRSRCADGSPLIAIDQEGGRVCRLKGAPVEYRAASDYGRDKSPAHFTEEYSRAAVYMEALGIDINLAPVADIFLDPENGCLKDRCFGTTPEAVARFVESAVTVSSGAGLLSCLKHFPGLGAARNDPHLHTSTAGYDRMTWEQRERIPFAAGIAAGCDLIMTTHVCATGIDRRIATGSDIIVSGMIRDTLGFEGPVITDDLCMAGAAELGDIGERTVAAFQAGHDLLLFGQNMEASMQAFGYFRDAVRRGEITADRISKSLERLAGLKIKLGRPVLR</sequence>
<dbReference type="GO" id="GO:0009254">
    <property type="term" value="P:peptidoglycan turnover"/>
    <property type="evidence" value="ECO:0007669"/>
    <property type="project" value="TreeGrafter"/>
</dbReference>
<dbReference type="Pfam" id="PF00933">
    <property type="entry name" value="Glyco_hydro_3"/>
    <property type="match status" value="1"/>
</dbReference>
<keyword evidence="5" id="KW-0326">Glycosidase</keyword>
<evidence type="ECO:0000256" key="1">
    <source>
        <dbReference type="ARBA" id="ARBA00001231"/>
    </source>
</evidence>
<organism evidence="7 8">
    <name type="scientific">candidate division GN15 bacterium</name>
    <dbReference type="NCBI Taxonomy" id="2072418"/>
    <lineage>
        <taxon>Bacteria</taxon>
        <taxon>candidate division GN15</taxon>
    </lineage>
</organism>
<keyword evidence="4" id="KW-0378">Hydrolase</keyword>
<evidence type="ECO:0000256" key="5">
    <source>
        <dbReference type="ARBA" id="ARBA00023295"/>
    </source>
</evidence>
<dbReference type="Gene3D" id="3.20.20.300">
    <property type="entry name" value="Glycoside hydrolase, family 3, N-terminal domain"/>
    <property type="match status" value="1"/>
</dbReference>
<comment type="caution">
    <text evidence="7">The sequence shown here is derived from an EMBL/GenBank/DDBJ whole genome shotgun (WGS) entry which is preliminary data.</text>
</comment>
<comment type="catalytic activity">
    <reaction evidence="1">
        <text>Hydrolysis of terminal non-reducing N-acetyl-D-hexosamine residues in N-acetyl-beta-D-hexosaminides.</text>
        <dbReference type="EC" id="3.2.1.52"/>
    </reaction>
</comment>
<evidence type="ECO:0000313" key="8">
    <source>
        <dbReference type="Proteomes" id="UP000250918"/>
    </source>
</evidence>
<proteinExistence type="inferred from homology"/>
<evidence type="ECO:0000256" key="2">
    <source>
        <dbReference type="ARBA" id="ARBA00005336"/>
    </source>
</evidence>
<dbReference type="EC" id="3.2.1.52" evidence="3"/>
<dbReference type="InterPro" id="IPR017853">
    <property type="entry name" value="GH"/>
</dbReference>
<dbReference type="InterPro" id="IPR050226">
    <property type="entry name" value="NagZ_Beta-hexosaminidase"/>
</dbReference>
<feature type="domain" description="Glycoside hydrolase family 3 N-terminal" evidence="6">
    <location>
        <begin position="6"/>
        <end position="320"/>
    </location>
</feature>
<dbReference type="SUPFAM" id="SSF51445">
    <property type="entry name" value="(Trans)glycosidases"/>
    <property type="match status" value="1"/>
</dbReference>
<reference evidence="7 8" key="1">
    <citation type="journal article" date="2018" name="ISME J.">
        <title>A methanotrophic archaeon couples anaerobic oxidation of methane to Fe(III) reduction.</title>
        <authorList>
            <person name="Cai C."/>
            <person name="Leu A.O."/>
            <person name="Xie G.J."/>
            <person name="Guo J."/>
            <person name="Feng Y."/>
            <person name="Zhao J.X."/>
            <person name="Tyson G.W."/>
            <person name="Yuan Z."/>
            <person name="Hu S."/>
        </authorList>
    </citation>
    <scope>NUCLEOTIDE SEQUENCE [LARGE SCALE GENOMIC DNA]</scope>
    <source>
        <strain evidence="7">FeB_12</strain>
    </source>
</reference>
<dbReference type="AlphaFoldDB" id="A0A855X2S1"/>
<dbReference type="EMBL" id="PQAP01000220">
    <property type="protein sequence ID" value="PWB68025.1"/>
    <property type="molecule type" value="Genomic_DNA"/>
</dbReference>
<gene>
    <name evidence="7" type="ORF">C3F09_12485</name>
</gene>
<dbReference type="InterPro" id="IPR001764">
    <property type="entry name" value="Glyco_hydro_3_N"/>
</dbReference>
<dbReference type="InterPro" id="IPR036962">
    <property type="entry name" value="Glyco_hydro_3_N_sf"/>
</dbReference>
<evidence type="ECO:0000256" key="4">
    <source>
        <dbReference type="ARBA" id="ARBA00022801"/>
    </source>
</evidence>
<protein>
    <recommendedName>
        <fullName evidence="3">beta-N-acetylhexosaminidase</fullName>
        <ecNumber evidence="3">3.2.1.52</ecNumber>
    </recommendedName>
</protein>
<name>A0A855X2S1_9BACT</name>
<dbReference type="GO" id="GO:0005975">
    <property type="term" value="P:carbohydrate metabolic process"/>
    <property type="evidence" value="ECO:0007669"/>
    <property type="project" value="InterPro"/>
</dbReference>
<dbReference type="PANTHER" id="PTHR30480">
    <property type="entry name" value="BETA-HEXOSAMINIDASE-RELATED"/>
    <property type="match status" value="1"/>
</dbReference>